<dbReference type="Proteomes" id="UP000199226">
    <property type="component" value="Unassembled WGS sequence"/>
</dbReference>
<evidence type="ECO:0000313" key="1">
    <source>
        <dbReference type="EMBL" id="SDM91166.1"/>
    </source>
</evidence>
<evidence type="ECO:0008006" key="3">
    <source>
        <dbReference type="Google" id="ProtNLM"/>
    </source>
</evidence>
<accession>A0A1G9X3Z0</accession>
<proteinExistence type="predicted"/>
<dbReference type="AlphaFoldDB" id="A0A1G9X3Z0"/>
<dbReference type="InterPro" id="IPR025506">
    <property type="entry name" value="Abi_alpha"/>
</dbReference>
<name>A0A1G9X3Z0_9SPHI</name>
<keyword evidence="2" id="KW-1185">Reference proteome</keyword>
<organism evidence="1 2">
    <name type="scientific">Daejeonella rubra</name>
    <dbReference type="NCBI Taxonomy" id="990371"/>
    <lineage>
        <taxon>Bacteria</taxon>
        <taxon>Pseudomonadati</taxon>
        <taxon>Bacteroidota</taxon>
        <taxon>Sphingobacteriia</taxon>
        <taxon>Sphingobacteriales</taxon>
        <taxon>Sphingobacteriaceae</taxon>
        <taxon>Daejeonella</taxon>
    </lineage>
</organism>
<dbReference type="OrthoDB" id="7063390at2"/>
<dbReference type="EMBL" id="FNHH01000028">
    <property type="protein sequence ID" value="SDM91166.1"/>
    <property type="molecule type" value="Genomic_DNA"/>
</dbReference>
<sequence length="369" mass="42087">MSKKKTQKNKTQPLIDISVDGFDPLGLKSVGEISKKSVEFGLDAAREFLKLTCKPLLEELGLVMRDQFTSWKLNNIIKLLEKAKGKMHYDLENEKLVLDPRVAYQIIDHASVITNDTLQDMWAGLFASSCRTYEEDENILFIELLKRLTSSQVKLLNHLCLLSPKTINLNEFAQARDSGMITLGAIKIKPNEILAIMETDSMLKAETECTALESLGLLTLVGQRNMFVSFLQNMSSSQLGVKPTLLAISLYVKCQGSPHSPYNYFMKDLQSFYHSFIKEVIKIEENETLEFLDQEVQYAKQFDGDLVYNQKKLGFKDPSWRTLTVDELTKRLRAIVVFKNFTKLNDSYVIEVDKVNLGTFNYLDGFKSN</sequence>
<reference evidence="2" key="1">
    <citation type="submission" date="2016-10" db="EMBL/GenBank/DDBJ databases">
        <authorList>
            <person name="Varghese N."/>
            <person name="Submissions S."/>
        </authorList>
    </citation>
    <scope>NUCLEOTIDE SEQUENCE [LARGE SCALE GENOMIC DNA]</scope>
    <source>
        <strain evidence="2">DSM 24536</strain>
    </source>
</reference>
<evidence type="ECO:0000313" key="2">
    <source>
        <dbReference type="Proteomes" id="UP000199226"/>
    </source>
</evidence>
<gene>
    <name evidence="1" type="ORF">SAMN05421813_12837</name>
</gene>
<protein>
    <recommendedName>
        <fullName evidence="3">DUF4393 domain-containing protein</fullName>
    </recommendedName>
</protein>
<dbReference type="RefSeq" id="WP_090706363.1">
    <property type="nucleotide sequence ID" value="NZ_FNHH01000028.1"/>
</dbReference>
<dbReference type="Pfam" id="PF14337">
    <property type="entry name" value="Abi_alpha"/>
    <property type="match status" value="1"/>
</dbReference>